<evidence type="ECO:0000313" key="10">
    <source>
        <dbReference type="Proteomes" id="UP001060919"/>
    </source>
</evidence>
<proteinExistence type="inferred from homology"/>
<keyword evidence="10" id="KW-1185">Reference proteome</keyword>
<dbReference type="InterPro" id="IPR051906">
    <property type="entry name" value="TolC-like"/>
</dbReference>
<evidence type="ECO:0000256" key="8">
    <source>
        <dbReference type="SAM" id="Coils"/>
    </source>
</evidence>
<protein>
    <submittedName>
        <fullName evidence="9">TolC family protein</fullName>
    </submittedName>
</protein>
<keyword evidence="7" id="KW-0998">Cell outer membrane</keyword>
<comment type="subcellular location">
    <subcellularLocation>
        <location evidence="1">Cell outer membrane</location>
    </subcellularLocation>
</comment>
<dbReference type="RefSeq" id="WP_264790426.1">
    <property type="nucleotide sequence ID" value="NZ_AP026867.1"/>
</dbReference>
<dbReference type="Gene3D" id="1.20.1600.10">
    <property type="entry name" value="Outer membrane efflux proteins (OEP)"/>
    <property type="match status" value="1"/>
</dbReference>
<sequence length="448" mass="49402">MHKQILSLIFLLIVINAKSQDAGDEWSLEKCINYAIQNSLQVQQASLNQNQAQLTKKQAIWAQAPTINGGFRNGVNFGRSVDLTSYEFNTIPTLTSGLSLNLNGVMFQGGQIRNTIKQSKIDLEAAEQDVQQAKNDVALSVAQAYLSILLAEENKGVLEEQAKVTQAQYEQTLKLIKGGVLAENSKYDLEAQIARDEENIVVAQNSIDLAYVTLKTLMNIDVSRAMSIQSTSDLEVEESLEVATLDEVYADAVTNQPNILASKLRERSAEIAVKIAKGAFWPTISYYGGISSNFSTGFKYPNTDDVVPYFLQLGGTFSGNIGVNVSVPIFNGFRTKIGVQRAELGTKIAELATTQLETTLKSNIERALTDIRAAQRRLVASQKSVIATRLSVDNTRKRYDLGVVNSFELTSVQNTLIAAESSVLQAKYDYLFKLKILDYYRGKPITIK</sequence>
<keyword evidence="8" id="KW-0175">Coiled coil</keyword>
<name>A0A915YM20_9BACT</name>
<comment type="similarity">
    <text evidence="2">Belongs to the outer membrane factor (OMF) (TC 1.B.17) family.</text>
</comment>
<keyword evidence="3" id="KW-0813">Transport</keyword>
<evidence type="ECO:0000313" key="9">
    <source>
        <dbReference type="EMBL" id="BDS15258.1"/>
    </source>
</evidence>
<dbReference type="GO" id="GO:0015288">
    <property type="term" value="F:porin activity"/>
    <property type="evidence" value="ECO:0007669"/>
    <property type="project" value="TreeGrafter"/>
</dbReference>
<dbReference type="InterPro" id="IPR003423">
    <property type="entry name" value="OMP_efflux"/>
</dbReference>
<evidence type="ECO:0000256" key="5">
    <source>
        <dbReference type="ARBA" id="ARBA00022692"/>
    </source>
</evidence>
<feature type="coiled-coil region" evidence="8">
    <location>
        <begin position="116"/>
        <end position="143"/>
    </location>
</feature>
<dbReference type="Pfam" id="PF02321">
    <property type="entry name" value="OEP"/>
    <property type="match status" value="2"/>
</dbReference>
<keyword evidence="5" id="KW-0812">Transmembrane</keyword>
<evidence type="ECO:0000256" key="3">
    <source>
        <dbReference type="ARBA" id="ARBA00022448"/>
    </source>
</evidence>
<dbReference type="KEGG" id="aup:AsAng_0060420"/>
<evidence type="ECO:0000256" key="1">
    <source>
        <dbReference type="ARBA" id="ARBA00004442"/>
    </source>
</evidence>
<evidence type="ECO:0000256" key="2">
    <source>
        <dbReference type="ARBA" id="ARBA00007613"/>
    </source>
</evidence>
<gene>
    <name evidence="9" type="ORF">AsAng_0060420</name>
</gene>
<accession>A0A915YM20</accession>
<evidence type="ECO:0000256" key="7">
    <source>
        <dbReference type="ARBA" id="ARBA00023237"/>
    </source>
</evidence>
<evidence type="ECO:0000256" key="4">
    <source>
        <dbReference type="ARBA" id="ARBA00022452"/>
    </source>
</evidence>
<dbReference type="PANTHER" id="PTHR30026">
    <property type="entry name" value="OUTER MEMBRANE PROTEIN TOLC"/>
    <property type="match status" value="1"/>
</dbReference>
<evidence type="ECO:0000256" key="6">
    <source>
        <dbReference type="ARBA" id="ARBA00023136"/>
    </source>
</evidence>
<keyword evidence="4" id="KW-1134">Transmembrane beta strand</keyword>
<dbReference type="EMBL" id="AP026867">
    <property type="protein sequence ID" value="BDS15258.1"/>
    <property type="molecule type" value="Genomic_DNA"/>
</dbReference>
<dbReference type="GO" id="GO:0015562">
    <property type="term" value="F:efflux transmembrane transporter activity"/>
    <property type="evidence" value="ECO:0007669"/>
    <property type="project" value="InterPro"/>
</dbReference>
<dbReference type="GO" id="GO:0009279">
    <property type="term" value="C:cell outer membrane"/>
    <property type="evidence" value="ECO:0007669"/>
    <property type="project" value="UniProtKB-SubCell"/>
</dbReference>
<dbReference type="AlphaFoldDB" id="A0A915YM20"/>
<dbReference type="GO" id="GO:1990281">
    <property type="term" value="C:efflux pump complex"/>
    <property type="evidence" value="ECO:0007669"/>
    <property type="project" value="TreeGrafter"/>
</dbReference>
<dbReference type="Proteomes" id="UP001060919">
    <property type="component" value="Chromosome"/>
</dbReference>
<reference evidence="9" key="1">
    <citation type="submission" date="2022-09" db="EMBL/GenBank/DDBJ databases">
        <title>Aureispira anguillicida sp. nov., isolated from Leptocephalus of Japanese eel Anguilla japonica.</title>
        <authorList>
            <person name="Yuasa K."/>
            <person name="Mekata T."/>
            <person name="Ikunari K."/>
        </authorList>
    </citation>
    <scope>NUCLEOTIDE SEQUENCE</scope>
    <source>
        <strain evidence="9">EL160426</strain>
    </source>
</reference>
<organism evidence="9 10">
    <name type="scientific">Aureispira anguillae</name>
    <dbReference type="NCBI Taxonomy" id="2864201"/>
    <lineage>
        <taxon>Bacteria</taxon>
        <taxon>Pseudomonadati</taxon>
        <taxon>Bacteroidota</taxon>
        <taxon>Saprospiria</taxon>
        <taxon>Saprospirales</taxon>
        <taxon>Saprospiraceae</taxon>
        <taxon>Aureispira</taxon>
    </lineage>
</organism>
<keyword evidence="6" id="KW-0472">Membrane</keyword>
<dbReference type="PANTHER" id="PTHR30026:SF20">
    <property type="entry name" value="OUTER MEMBRANE PROTEIN TOLC"/>
    <property type="match status" value="1"/>
</dbReference>
<dbReference type="SUPFAM" id="SSF56954">
    <property type="entry name" value="Outer membrane efflux proteins (OEP)"/>
    <property type="match status" value="1"/>
</dbReference>